<dbReference type="EMBL" id="MGJO01000032">
    <property type="protein sequence ID" value="OGN09084.1"/>
    <property type="molecule type" value="Genomic_DNA"/>
</dbReference>
<evidence type="ECO:0000313" key="1">
    <source>
        <dbReference type="EMBL" id="OGN09084.1"/>
    </source>
</evidence>
<dbReference type="Proteomes" id="UP000178908">
    <property type="component" value="Unassembled WGS sequence"/>
</dbReference>
<gene>
    <name evidence="1" type="ORF">A3C61_03830</name>
</gene>
<sequence length="150" mass="17350">MSVTKKTYVEFIVPGLLFPETEVVEVKSRDVQDLRIPERAYGFRFFDILITQVSNNGKKKVNAESNPVNYSRQYNIGTKIYSKKEMANETTREKGLSKDVRKSRERMMKQMTDDKLKRALKCQVGGFIKLRKGELVLLLNGKKREVVKVS</sequence>
<name>A0A1F8F7F7_9BACT</name>
<proteinExistence type="predicted"/>
<dbReference type="AlphaFoldDB" id="A0A1F8F7F7"/>
<organism evidence="1 2">
    <name type="scientific">Candidatus Yanofskybacteria bacterium RIFCSPHIGHO2_02_FULL_39_10</name>
    <dbReference type="NCBI Taxonomy" id="1802674"/>
    <lineage>
        <taxon>Bacteria</taxon>
        <taxon>Candidatus Yanofskyibacteriota</taxon>
    </lineage>
</organism>
<evidence type="ECO:0000313" key="2">
    <source>
        <dbReference type="Proteomes" id="UP000178908"/>
    </source>
</evidence>
<comment type="caution">
    <text evidence="1">The sequence shown here is derived from an EMBL/GenBank/DDBJ whole genome shotgun (WGS) entry which is preliminary data.</text>
</comment>
<accession>A0A1F8F7F7</accession>
<protein>
    <submittedName>
        <fullName evidence="1">Uncharacterized protein</fullName>
    </submittedName>
</protein>
<reference evidence="1 2" key="1">
    <citation type="journal article" date="2016" name="Nat. Commun.">
        <title>Thousands of microbial genomes shed light on interconnected biogeochemical processes in an aquifer system.</title>
        <authorList>
            <person name="Anantharaman K."/>
            <person name="Brown C.T."/>
            <person name="Hug L.A."/>
            <person name="Sharon I."/>
            <person name="Castelle C.J."/>
            <person name="Probst A.J."/>
            <person name="Thomas B.C."/>
            <person name="Singh A."/>
            <person name="Wilkins M.J."/>
            <person name="Karaoz U."/>
            <person name="Brodie E.L."/>
            <person name="Williams K.H."/>
            <person name="Hubbard S.S."/>
            <person name="Banfield J.F."/>
        </authorList>
    </citation>
    <scope>NUCLEOTIDE SEQUENCE [LARGE SCALE GENOMIC DNA]</scope>
</reference>